<reference evidence="1 2" key="1">
    <citation type="journal article" date="2017" name="Curr. Biol.">
        <title>The Evolution of Venom by Co-option of Single-Copy Genes.</title>
        <authorList>
            <person name="Martinson E.O."/>
            <person name="Mrinalini"/>
            <person name="Kelkar Y.D."/>
            <person name="Chang C.H."/>
            <person name="Werren J.H."/>
        </authorList>
    </citation>
    <scope>NUCLEOTIDE SEQUENCE [LARGE SCALE GENOMIC DNA]</scope>
    <source>
        <strain evidence="1 2">Alberta</strain>
        <tissue evidence="1">Whole body</tissue>
    </source>
</reference>
<comment type="caution">
    <text evidence="1">The sequence shown here is derived from an EMBL/GenBank/DDBJ whole genome shotgun (WGS) entry which is preliminary data.</text>
</comment>
<dbReference type="AlphaFoldDB" id="A0A232EM09"/>
<dbReference type="EMBL" id="NNAY01003452">
    <property type="protein sequence ID" value="OXU19395.1"/>
    <property type="molecule type" value="Genomic_DNA"/>
</dbReference>
<name>A0A232EM09_9HYME</name>
<proteinExistence type="predicted"/>
<dbReference type="Proteomes" id="UP000215335">
    <property type="component" value="Unassembled WGS sequence"/>
</dbReference>
<keyword evidence="2" id="KW-1185">Reference proteome</keyword>
<sequence length="129" mass="14730">MLQEKENRSGAGASQRRKWPYYGQMKSLFSGNSYRKRKKRKTGDMVTSAFTSVQSEHNSFMQIINKGNRPTVSVKKDYEIADGQDYDCYALVGKLVATRLNEMSPSSVKNKRKQIMKCLIDDDNSEESS</sequence>
<organism evidence="1 2">
    <name type="scientific">Trichomalopsis sarcophagae</name>
    <dbReference type="NCBI Taxonomy" id="543379"/>
    <lineage>
        <taxon>Eukaryota</taxon>
        <taxon>Metazoa</taxon>
        <taxon>Ecdysozoa</taxon>
        <taxon>Arthropoda</taxon>
        <taxon>Hexapoda</taxon>
        <taxon>Insecta</taxon>
        <taxon>Pterygota</taxon>
        <taxon>Neoptera</taxon>
        <taxon>Endopterygota</taxon>
        <taxon>Hymenoptera</taxon>
        <taxon>Apocrita</taxon>
        <taxon>Proctotrupomorpha</taxon>
        <taxon>Chalcidoidea</taxon>
        <taxon>Pteromalidae</taxon>
        <taxon>Pteromalinae</taxon>
        <taxon>Trichomalopsis</taxon>
    </lineage>
</organism>
<evidence type="ECO:0000313" key="2">
    <source>
        <dbReference type="Proteomes" id="UP000215335"/>
    </source>
</evidence>
<evidence type="ECO:0000313" key="1">
    <source>
        <dbReference type="EMBL" id="OXU19395.1"/>
    </source>
</evidence>
<gene>
    <name evidence="1" type="ORF">TSAR_010516</name>
</gene>
<protein>
    <submittedName>
        <fullName evidence="1">Uncharacterized protein</fullName>
    </submittedName>
</protein>
<accession>A0A232EM09</accession>